<dbReference type="NCBIfam" id="TIGR04056">
    <property type="entry name" value="OMP_RagA_SusC"/>
    <property type="match status" value="1"/>
</dbReference>
<organism evidence="9 10">
    <name type="scientific">Pedobacter hiemivivus</name>
    <dbReference type="NCBI Taxonomy" id="2530454"/>
    <lineage>
        <taxon>Bacteria</taxon>
        <taxon>Pseudomonadati</taxon>
        <taxon>Bacteroidota</taxon>
        <taxon>Sphingobacteriia</taxon>
        <taxon>Sphingobacteriales</taxon>
        <taxon>Sphingobacteriaceae</taxon>
        <taxon>Pedobacter</taxon>
    </lineage>
</organism>
<dbReference type="InterPro" id="IPR012910">
    <property type="entry name" value="Plug_dom"/>
</dbReference>
<dbReference type="Pfam" id="PF13715">
    <property type="entry name" value="CarbopepD_reg_2"/>
    <property type="match status" value="1"/>
</dbReference>
<dbReference type="NCBIfam" id="TIGR04057">
    <property type="entry name" value="SusC_RagA_signa"/>
    <property type="match status" value="1"/>
</dbReference>
<accession>A0A4V6WPP1</accession>
<dbReference type="EMBL" id="SWDX01000002">
    <property type="protein sequence ID" value="TKC63986.1"/>
    <property type="molecule type" value="Genomic_DNA"/>
</dbReference>
<evidence type="ECO:0000256" key="3">
    <source>
        <dbReference type="ARBA" id="ARBA00022452"/>
    </source>
</evidence>
<dbReference type="Pfam" id="PF07660">
    <property type="entry name" value="STN"/>
    <property type="match status" value="1"/>
</dbReference>
<dbReference type="InterPro" id="IPR023996">
    <property type="entry name" value="TonB-dep_OMP_SusC/RagA"/>
</dbReference>
<evidence type="ECO:0000256" key="1">
    <source>
        <dbReference type="ARBA" id="ARBA00004571"/>
    </source>
</evidence>
<evidence type="ECO:0000256" key="5">
    <source>
        <dbReference type="ARBA" id="ARBA00023136"/>
    </source>
</evidence>
<sequence length="1115" mass="123446">MNKYTLNSGMLHFWLPPKIILIMKLIIIIMTSFLLQVSAAGFAQRVTLKEKGASLKNVLQKVRTQTGYDFLFDFKVIRNAKQVDVDLNNAKLEDALDAIFKPQNLDYTIINKSVVVKPQETSFLDKVMSVFNDVDIRGVVLDEHGEPMMGATISVKGTNRRIVTGAGGAFFLSKVDEKATLVVTYLGYTPRQVKIKAGQVSITIQMELAENKMDDVVITGMGINRKKDSFTGATSTFSGEQLKAIGNKNILESLKTLDPSFIMVENNTQGANPNSLPTIEVRGKTTISTTTLNDQYSADPNQPLFILDGFESSLRVIYDLDINRIASVTLLKDAASTALYGSKAANGVVVVETKRPVAGELRISYSTDFSFDLPDFSSYNLMNSSEKLEFERLSGVYNNAPNFQWQSDSTYNAKLADIQRGVNTYWLSEPVQTGIAQRHSLRISGGSNELLFGAGINYRNQQGVMKGSDRNTWGGNFDLTYRKSKINVTNSITLSNLNSDDSPYGAFSSFSRANPYYRKYNVDGSTPMFLDPGQTNTVNPLYNATLFSIGKTNGFSLRNNLQANYTVSKSFRITGGISLGRDNGETISFVPPDHTSFAGIDPYQKGRYINAVSQSNFYSGNLMLSYAKVIGKNQFNANVRSDIQQSTQKSSGYSAVGFPYGTNGNPRFAYGYTPSGRPSASAITSNSVGFLGSLNYTYDQRFLFDATYRLDGSSAFGSNKQFKPFASAGLGWNVHREKFLADIKWIGLLKLRANIGYTGNQNLGQFTSTSVYTYLNGSNPFGQGLDMTSLGNPNLDWQKTLQKSYGLDYTIFNNRISGYLEYFDKNTKPLIISASAAIPTSVGINSNYAINVGSLRTTGWAVNARFSPVYNLKERIIWTVGVSGQQTNSTYGGFGNSLDALNKLQLNNKSLIRYQDGSSPDDIYAVISHGIDPATGNELFEKKDGTLTFLYSTDDIVKVGNSRSTIEGVINNNFTYKSFSFGAYIRYRIGGDLFNSALYNKVENISSTNLIFNQDKRALYQRWQKPGDVSQFKSISLTSSTPMSSRFIEEDNHFIGESFSASWRVSEGWVRKLKMQSLSINLYVNDIFRIESVKSERGIDYPFSRSASISLNASF</sequence>
<keyword evidence="5 7" id="KW-0472">Membrane</keyword>
<dbReference type="InterPro" id="IPR008969">
    <property type="entry name" value="CarboxyPept-like_regulatory"/>
</dbReference>
<protein>
    <submittedName>
        <fullName evidence="9">SusC/RagA family TonB-linked outer membrane protein</fullName>
    </submittedName>
</protein>
<dbReference type="SMART" id="SM00965">
    <property type="entry name" value="STN"/>
    <property type="match status" value="1"/>
</dbReference>
<dbReference type="GO" id="GO:0009279">
    <property type="term" value="C:cell outer membrane"/>
    <property type="evidence" value="ECO:0007669"/>
    <property type="project" value="UniProtKB-SubCell"/>
</dbReference>
<dbReference type="SUPFAM" id="SSF56935">
    <property type="entry name" value="Porins"/>
    <property type="match status" value="1"/>
</dbReference>
<dbReference type="InterPro" id="IPR036942">
    <property type="entry name" value="Beta-barrel_TonB_sf"/>
</dbReference>
<dbReference type="Gene3D" id="2.40.170.20">
    <property type="entry name" value="TonB-dependent receptor, beta-barrel domain"/>
    <property type="match status" value="1"/>
</dbReference>
<dbReference type="SUPFAM" id="SSF49464">
    <property type="entry name" value="Carboxypeptidase regulatory domain-like"/>
    <property type="match status" value="1"/>
</dbReference>
<dbReference type="Proteomes" id="UP000309594">
    <property type="component" value="Unassembled WGS sequence"/>
</dbReference>
<comment type="subcellular location">
    <subcellularLocation>
        <location evidence="1 7">Cell outer membrane</location>
        <topology evidence="1 7">Multi-pass membrane protein</topology>
    </subcellularLocation>
</comment>
<dbReference type="InterPro" id="IPR039426">
    <property type="entry name" value="TonB-dep_rcpt-like"/>
</dbReference>
<evidence type="ECO:0000256" key="7">
    <source>
        <dbReference type="PROSITE-ProRule" id="PRU01360"/>
    </source>
</evidence>
<feature type="domain" description="Secretin/TonB short N-terminal" evidence="8">
    <location>
        <begin position="68"/>
        <end position="119"/>
    </location>
</feature>
<evidence type="ECO:0000313" key="9">
    <source>
        <dbReference type="EMBL" id="TKC63986.1"/>
    </source>
</evidence>
<proteinExistence type="inferred from homology"/>
<keyword evidence="2 7" id="KW-0813">Transport</keyword>
<evidence type="ECO:0000313" key="10">
    <source>
        <dbReference type="Proteomes" id="UP000309594"/>
    </source>
</evidence>
<evidence type="ECO:0000256" key="6">
    <source>
        <dbReference type="ARBA" id="ARBA00023237"/>
    </source>
</evidence>
<dbReference type="InterPro" id="IPR011662">
    <property type="entry name" value="Secretin/TonB_short_N"/>
</dbReference>
<comment type="similarity">
    <text evidence="7">Belongs to the TonB-dependent receptor family.</text>
</comment>
<dbReference type="PROSITE" id="PS52016">
    <property type="entry name" value="TONB_DEPENDENT_REC_3"/>
    <property type="match status" value="1"/>
</dbReference>
<dbReference type="InterPro" id="IPR023997">
    <property type="entry name" value="TonB-dep_OMP_SusC/RagA_CS"/>
</dbReference>
<comment type="caution">
    <text evidence="9">The sequence shown here is derived from an EMBL/GenBank/DDBJ whole genome shotgun (WGS) entry which is preliminary data.</text>
</comment>
<reference evidence="9 10" key="1">
    <citation type="submission" date="2019-04" db="EMBL/GenBank/DDBJ databases">
        <title>Pedobacter sp. RP-1-16 sp. nov., isolated from Arctic soil.</title>
        <authorList>
            <person name="Dahal R.H."/>
            <person name="Kim D.-U."/>
        </authorList>
    </citation>
    <scope>NUCLEOTIDE SEQUENCE [LARGE SCALE GENOMIC DNA]</scope>
    <source>
        <strain evidence="9 10">RP-1-16</strain>
    </source>
</reference>
<dbReference type="AlphaFoldDB" id="A0A4V6WPP1"/>
<keyword evidence="6 7" id="KW-0998">Cell outer membrane</keyword>
<keyword evidence="4 7" id="KW-0812">Transmembrane</keyword>
<dbReference type="Gene3D" id="2.170.130.10">
    <property type="entry name" value="TonB-dependent receptor, plug domain"/>
    <property type="match status" value="1"/>
</dbReference>
<gene>
    <name evidence="9" type="ORF">FBD94_06495</name>
</gene>
<keyword evidence="3 7" id="KW-1134">Transmembrane beta strand</keyword>
<evidence type="ECO:0000259" key="8">
    <source>
        <dbReference type="SMART" id="SM00965"/>
    </source>
</evidence>
<dbReference type="Gene3D" id="2.60.40.1120">
    <property type="entry name" value="Carboxypeptidase-like, regulatory domain"/>
    <property type="match status" value="1"/>
</dbReference>
<name>A0A4V6WPP1_9SPHI</name>
<dbReference type="InterPro" id="IPR037066">
    <property type="entry name" value="Plug_dom_sf"/>
</dbReference>
<dbReference type="Pfam" id="PF07715">
    <property type="entry name" value="Plug"/>
    <property type="match status" value="1"/>
</dbReference>
<evidence type="ECO:0000256" key="2">
    <source>
        <dbReference type="ARBA" id="ARBA00022448"/>
    </source>
</evidence>
<evidence type="ECO:0000256" key="4">
    <source>
        <dbReference type="ARBA" id="ARBA00022692"/>
    </source>
</evidence>